<sequence length="35" mass="3800">MEMKKNKGLGNVCKCMLKPVRIERCPRGGAGAPLI</sequence>
<proteinExistence type="predicted"/>
<dbReference type="AlphaFoldDB" id="A0A834WWW9"/>
<comment type="caution">
    <text evidence="1">The sequence shown here is derived from an EMBL/GenBank/DDBJ whole genome shotgun (WGS) entry which is preliminary data.</text>
</comment>
<dbReference type="Proteomes" id="UP000634136">
    <property type="component" value="Unassembled WGS sequence"/>
</dbReference>
<accession>A0A834WWW9</accession>
<dbReference type="EMBL" id="JAAIUW010000005">
    <property type="protein sequence ID" value="KAF7833413.1"/>
    <property type="molecule type" value="Genomic_DNA"/>
</dbReference>
<evidence type="ECO:0000313" key="2">
    <source>
        <dbReference type="Proteomes" id="UP000634136"/>
    </source>
</evidence>
<name>A0A834WWW9_9FABA</name>
<protein>
    <submittedName>
        <fullName evidence="1">Uncharacterized protein</fullName>
    </submittedName>
</protein>
<keyword evidence="2" id="KW-1185">Reference proteome</keyword>
<evidence type="ECO:0000313" key="1">
    <source>
        <dbReference type="EMBL" id="KAF7833413.1"/>
    </source>
</evidence>
<reference evidence="1" key="1">
    <citation type="submission" date="2020-09" db="EMBL/GenBank/DDBJ databases">
        <title>Genome-Enabled Discovery of Anthraquinone Biosynthesis in Senna tora.</title>
        <authorList>
            <person name="Kang S.-H."/>
            <person name="Pandey R.P."/>
            <person name="Lee C.-M."/>
            <person name="Sim J.-S."/>
            <person name="Jeong J.-T."/>
            <person name="Choi B.-S."/>
            <person name="Jung M."/>
            <person name="Ginzburg D."/>
            <person name="Zhao K."/>
            <person name="Won S.Y."/>
            <person name="Oh T.-J."/>
            <person name="Yu Y."/>
            <person name="Kim N.-H."/>
            <person name="Lee O.R."/>
            <person name="Lee T.-H."/>
            <person name="Bashyal P."/>
            <person name="Kim T.-S."/>
            <person name="Lee W.-H."/>
            <person name="Kawkins C."/>
            <person name="Kim C.-K."/>
            <person name="Kim J.S."/>
            <person name="Ahn B.O."/>
            <person name="Rhee S.Y."/>
            <person name="Sohng J.K."/>
        </authorList>
    </citation>
    <scope>NUCLEOTIDE SEQUENCE</scope>
    <source>
        <tissue evidence="1">Leaf</tissue>
    </source>
</reference>
<organism evidence="1 2">
    <name type="scientific">Senna tora</name>
    <dbReference type="NCBI Taxonomy" id="362788"/>
    <lineage>
        <taxon>Eukaryota</taxon>
        <taxon>Viridiplantae</taxon>
        <taxon>Streptophyta</taxon>
        <taxon>Embryophyta</taxon>
        <taxon>Tracheophyta</taxon>
        <taxon>Spermatophyta</taxon>
        <taxon>Magnoliopsida</taxon>
        <taxon>eudicotyledons</taxon>
        <taxon>Gunneridae</taxon>
        <taxon>Pentapetalae</taxon>
        <taxon>rosids</taxon>
        <taxon>fabids</taxon>
        <taxon>Fabales</taxon>
        <taxon>Fabaceae</taxon>
        <taxon>Caesalpinioideae</taxon>
        <taxon>Cassia clade</taxon>
        <taxon>Senna</taxon>
    </lineage>
</organism>
<gene>
    <name evidence="1" type="ORF">G2W53_015746</name>
</gene>